<keyword evidence="1" id="KW-1133">Transmembrane helix</keyword>
<proteinExistence type="predicted"/>
<accession>A0ABQ0ANW1</accession>
<protein>
    <recommendedName>
        <fullName evidence="4">NfeD family protein</fullName>
    </recommendedName>
</protein>
<dbReference type="RefSeq" id="WP_353401194.1">
    <property type="nucleotide sequence ID" value="NZ_BAABWU010000012.1"/>
</dbReference>
<keyword evidence="3" id="KW-1185">Reference proteome</keyword>
<name>A0ABQ0ANW1_9RHOB</name>
<sequence length="96" mass="10403">MEPVAASYWELWWVWCAAALVLAILEVLAPGFVFLGFALGALACGILLAVLGSGALALPILIFLFAALSLISWLLMRRYFALPSGQVKTFETDIND</sequence>
<dbReference type="Proteomes" id="UP001441944">
    <property type="component" value="Unassembled WGS sequence"/>
</dbReference>
<gene>
    <name evidence="2" type="ORF">NBRC116598_29900</name>
</gene>
<dbReference type="EMBL" id="BAABWU010000012">
    <property type="protein sequence ID" value="GAA6197546.1"/>
    <property type="molecule type" value="Genomic_DNA"/>
</dbReference>
<organism evidence="2 3">
    <name type="scientific">Pseudophaeobacter arcticus</name>
    <dbReference type="NCBI Taxonomy" id="385492"/>
    <lineage>
        <taxon>Bacteria</taxon>
        <taxon>Pseudomonadati</taxon>
        <taxon>Pseudomonadota</taxon>
        <taxon>Alphaproteobacteria</taxon>
        <taxon>Rhodobacterales</taxon>
        <taxon>Paracoccaceae</taxon>
        <taxon>Pseudophaeobacter</taxon>
    </lineage>
</organism>
<feature type="transmembrane region" description="Helical" evidence="1">
    <location>
        <begin position="6"/>
        <end position="25"/>
    </location>
</feature>
<evidence type="ECO:0000313" key="3">
    <source>
        <dbReference type="Proteomes" id="UP001441944"/>
    </source>
</evidence>
<comment type="caution">
    <text evidence="2">The sequence shown here is derived from an EMBL/GenBank/DDBJ whole genome shotgun (WGS) entry which is preliminary data.</text>
</comment>
<keyword evidence="1" id="KW-0472">Membrane</keyword>
<evidence type="ECO:0000256" key="1">
    <source>
        <dbReference type="SAM" id="Phobius"/>
    </source>
</evidence>
<keyword evidence="1" id="KW-0812">Transmembrane</keyword>
<reference evidence="2 3" key="1">
    <citation type="submission" date="2024-04" db="EMBL/GenBank/DDBJ databases">
        <title>Draft genome sequence of Pseudophaeobacter arcticus NBRC 116598.</title>
        <authorList>
            <person name="Miyakawa T."/>
            <person name="Kusuya Y."/>
            <person name="Miura T."/>
        </authorList>
    </citation>
    <scope>NUCLEOTIDE SEQUENCE [LARGE SCALE GENOMIC DNA]</scope>
    <source>
        <strain evidence="2 3">SU-CL00105</strain>
    </source>
</reference>
<evidence type="ECO:0000313" key="2">
    <source>
        <dbReference type="EMBL" id="GAA6197546.1"/>
    </source>
</evidence>
<evidence type="ECO:0008006" key="4">
    <source>
        <dbReference type="Google" id="ProtNLM"/>
    </source>
</evidence>
<feature type="transmembrane region" description="Helical" evidence="1">
    <location>
        <begin position="56"/>
        <end position="76"/>
    </location>
</feature>